<organism evidence="2 3">
    <name type="scientific">Thalassotalea piscium</name>
    <dbReference type="NCBI Taxonomy" id="1230533"/>
    <lineage>
        <taxon>Bacteria</taxon>
        <taxon>Pseudomonadati</taxon>
        <taxon>Pseudomonadota</taxon>
        <taxon>Gammaproteobacteria</taxon>
        <taxon>Alteromonadales</taxon>
        <taxon>Colwelliaceae</taxon>
        <taxon>Thalassotalea</taxon>
    </lineage>
</organism>
<protein>
    <submittedName>
        <fullName evidence="2">Putative membrane protein YkoI</fullName>
    </submittedName>
</protein>
<comment type="caution">
    <text evidence="2">The sequence shown here is derived from an EMBL/GenBank/DDBJ whole genome shotgun (WGS) entry which is preliminary data.</text>
</comment>
<gene>
    <name evidence="2" type="ORF">HNQ55_003111</name>
</gene>
<dbReference type="EMBL" id="JACHHU010000032">
    <property type="protein sequence ID" value="MBB6544578.1"/>
    <property type="molecule type" value="Genomic_DNA"/>
</dbReference>
<keyword evidence="1" id="KW-0732">Signal</keyword>
<proteinExistence type="predicted"/>
<dbReference type="Proteomes" id="UP000537141">
    <property type="component" value="Unassembled WGS sequence"/>
</dbReference>
<feature type="chain" id="PRO_5030511381" evidence="1">
    <location>
        <begin position="22"/>
        <end position="95"/>
    </location>
</feature>
<evidence type="ECO:0000256" key="1">
    <source>
        <dbReference type="SAM" id="SignalP"/>
    </source>
</evidence>
<dbReference type="RefSeq" id="WP_184425819.1">
    <property type="nucleotide sequence ID" value="NZ_AP027362.1"/>
</dbReference>
<name>A0A7X0NJH3_9GAMM</name>
<evidence type="ECO:0000313" key="2">
    <source>
        <dbReference type="EMBL" id="MBB6544578.1"/>
    </source>
</evidence>
<feature type="signal peptide" evidence="1">
    <location>
        <begin position="1"/>
        <end position="21"/>
    </location>
</feature>
<evidence type="ECO:0000313" key="3">
    <source>
        <dbReference type="Proteomes" id="UP000537141"/>
    </source>
</evidence>
<sequence length="95" mass="10361">MKSTIGIISLMFVGSLQIAIAADFGQTTINSQAEQKSNKTVKNSRQAASVVKKQYGGKVLRVNKQKSDYKVKILKPNGHVISKKVDAKTGKIKKD</sequence>
<accession>A0A7X0NJH3</accession>
<dbReference type="AlphaFoldDB" id="A0A7X0NJH3"/>
<keyword evidence="3" id="KW-1185">Reference proteome</keyword>
<reference evidence="2 3" key="1">
    <citation type="submission" date="2020-08" db="EMBL/GenBank/DDBJ databases">
        <title>Genomic Encyclopedia of Type Strains, Phase IV (KMG-IV): sequencing the most valuable type-strain genomes for metagenomic binning, comparative biology and taxonomic classification.</title>
        <authorList>
            <person name="Goeker M."/>
        </authorList>
    </citation>
    <scope>NUCLEOTIDE SEQUENCE [LARGE SCALE GENOMIC DNA]</scope>
    <source>
        <strain evidence="2 3">DSM 26287</strain>
    </source>
</reference>